<organism evidence="2 3">
    <name type="scientific">Panaeolus cyanescens</name>
    <dbReference type="NCBI Taxonomy" id="181874"/>
    <lineage>
        <taxon>Eukaryota</taxon>
        <taxon>Fungi</taxon>
        <taxon>Dikarya</taxon>
        <taxon>Basidiomycota</taxon>
        <taxon>Agaricomycotina</taxon>
        <taxon>Agaricomycetes</taxon>
        <taxon>Agaricomycetidae</taxon>
        <taxon>Agaricales</taxon>
        <taxon>Agaricineae</taxon>
        <taxon>Galeropsidaceae</taxon>
        <taxon>Panaeolus</taxon>
    </lineage>
</organism>
<reference evidence="2 3" key="1">
    <citation type="journal article" date="2018" name="Evol. Lett.">
        <title>Horizontal gene cluster transfer increased hallucinogenic mushroom diversity.</title>
        <authorList>
            <person name="Reynolds H.T."/>
            <person name="Vijayakumar V."/>
            <person name="Gluck-Thaler E."/>
            <person name="Korotkin H.B."/>
            <person name="Matheny P.B."/>
            <person name="Slot J.C."/>
        </authorList>
    </citation>
    <scope>NUCLEOTIDE SEQUENCE [LARGE SCALE GENOMIC DNA]</scope>
    <source>
        <strain evidence="2 3">2629</strain>
    </source>
</reference>
<accession>A0A409VHE6</accession>
<name>A0A409VHE6_9AGAR</name>
<feature type="region of interest" description="Disordered" evidence="1">
    <location>
        <begin position="207"/>
        <end position="232"/>
    </location>
</feature>
<sequence>MNDPYGNPVWAAESESYQSLAGEPENLQHLDLYQYLDPRLLPTWAQSDPAPAPPAPPHPHTLSQMMPQFAYNPGHPPQIQKDYYSTTPDPLVLESQIPKGNPHIKDIDDAMFFDICQRLTLKALVLLGSTNTQMWKRCYLHQEIWTRRLALICRPQALTPALLLDPWSTERPLTVVQLAQFCQWTSKFLHAIKTHSRDLVCTRRVLPVPKGNPERQPNKGTKRKRTNATTQPAESRLNLRLLPGGRHLVVVDNDKLQLFDLGLRNDTRFMIRASVDLELPAELRNRCRTTVELYNYATADSDRFRILVIHDNDIDKWCISVYEVHLEKHMLETVQFLLRVTGRRPGGRLLYAVRDNFIAMLSGSTLKVWNVLTPERYLSWDVGDVYKDVKLLTIAVPFTVLIIHPHGVMGWRIPESELPQPGYNHHIMPYQPSHPDIFYDMSFAKHIQDAWTLNRSTNDTLAITSMEWELLLPIWHDYDSLLFEGRAPPQVLFEVKSRLEVNRTKRIFRWRYSYFLPRPGKPRSGGSLVSTYHYEVPNQWDKGFQYIGVNENYHLLAGYSAEHQVGGIVGTPLTLSKPPRQGRERQHEIKEPCAPMFWNVLPVKKAERVERIVQTMTMCPLTGRICYESSPHNINVIDYFCMPKE</sequence>
<protein>
    <submittedName>
        <fullName evidence="2">Uncharacterized protein</fullName>
    </submittedName>
</protein>
<proteinExistence type="predicted"/>
<evidence type="ECO:0000256" key="1">
    <source>
        <dbReference type="SAM" id="MobiDB-lite"/>
    </source>
</evidence>
<evidence type="ECO:0000313" key="3">
    <source>
        <dbReference type="Proteomes" id="UP000284842"/>
    </source>
</evidence>
<dbReference type="EMBL" id="NHTK01006061">
    <property type="protein sequence ID" value="PPQ65655.1"/>
    <property type="molecule type" value="Genomic_DNA"/>
</dbReference>
<dbReference type="Proteomes" id="UP000284842">
    <property type="component" value="Unassembled WGS sequence"/>
</dbReference>
<gene>
    <name evidence="2" type="ORF">CVT24_011809</name>
</gene>
<keyword evidence="3" id="KW-1185">Reference proteome</keyword>
<dbReference type="AlphaFoldDB" id="A0A409VHE6"/>
<dbReference type="InParanoid" id="A0A409VHE6"/>
<evidence type="ECO:0000313" key="2">
    <source>
        <dbReference type="EMBL" id="PPQ65655.1"/>
    </source>
</evidence>
<comment type="caution">
    <text evidence="2">The sequence shown here is derived from an EMBL/GenBank/DDBJ whole genome shotgun (WGS) entry which is preliminary data.</text>
</comment>
<feature type="compositionally biased region" description="Pro residues" evidence="1">
    <location>
        <begin position="50"/>
        <end position="59"/>
    </location>
</feature>
<feature type="region of interest" description="Disordered" evidence="1">
    <location>
        <begin position="44"/>
        <end position="63"/>
    </location>
</feature>
<dbReference type="OrthoDB" id="3051800at2759"/>